<dbReference type="Pfam" id="PF00005">
    <property type="entry name" value="ABC_tran"/>
    <property type="match status" value="1"/>
</dbReference>
<dbReference type="PANTHER" id="PTHR42798:SF6">
    <property type="entry name" value="CELL DIVISION ATP-BINDING PROTEIN FTSE"/>
    <property type="match status" value="1"/>
</dbReference>
<dbReference type="EMBL" id="LR134479">
    <property type="protein sequence ID" value="VEI22826.1"/>
    <property type="molecule type" value="Genomic_DNA"/>
</dbReference>
<dbReference type="AlphaFoldDB" id="A0A7Z9A4B2"/>
<evidence type="ECO:0000256" key="2">
    <source>
        <dbReference type="ARBA" id="ARBA00022448"/>
    </source>
</evidence>
<dbReference type="InterPro" id="IPR017871">
    <property type="entry name" value="ABC_transporter-like_CS"/>
</dbReference>
<keyword evidence="3" id="KW-0547">Nucleotide-binding</keyword>
<gene>
    <name evidence="6" type="primary">macB_4</name>
    <name evidence="6" type="ORF">NCTC10207_00914</name>
</gene>
<dbReference type="EC" id="3.6.3.-" evidence="6"/>
<sequence length="284" mass="30892">MTPRCGVSLKIILKDEGYNRYLRVSSATIEGMSTTTIAAAAPAVATRNLFKTYGRGEATVHALNNVTIDFERGKFTAIMGPSGSGKSTLMQTLATLDTPDRNPETSIQIGGTELYGQKDNQLTEFRREHVGFIFQAFNLVPTLTAGQNIDLPLGLAGKKPDPVWRDYLVKTLGLAERLNHRPEQLSGGQQQRVAIVRALLSRPEVVFADEPTGNLDSNSGTEVLKLLRDAATEQKQTILMVTHDAHAASYADRVVFLKDGMIAGEMLNPTHDAVLQAMGQLEGK</sequence>
<evidence type="ECO:0000313" key="6">
    <source>
        <dbReference type="EMBL" id="VEI22826.1"/>
    </source>
</evidence>
<dbReference type="InterPro" id="IPR003593">
    <property type="entry name" value="AAA+_ATPase"/>
</dbReference>
<name>A0A7Z9A4B2_9MICC</name>
<dbReference type="PROSITE" id="PS00211">
    <property type="entry name" value="ABC_TRANSPORTER_1"/>
    <property type="match status" value="1"/>
</dbReference>
<keyword evidence="4 6" id="KW-0067">ATP-binding</keyword>
<feature type="domain" description="ABC transporter" evidence="5">
    <location>
        <begin position="44"/>
        <end position="284"/>
    </location>
</feature>
<keyword evidence="2" id="KW-0813">Transport</keyword>
<accession>A0A7Z9A4B2</accession>
<dbReference type="PANTHER" id="PTHR42798">
    <property type="entry name" value="LIPOPROTEIN-RELEASING SYSTEM ATP-BINDING PROTEIN LOLD"/>
    <property type="match status" value="1"/>
</dbReference>
<proteinExistence type="inferred from homology"/>
<dbReference type="SUPFAM" id="SSF52540">
    <property type="entry name" value="P-loop containing nucleoside triphosphate hydrolases"/>
    <property type="match status" value="1"/>
</dbReference>
<dbReference type="Proteomes" id="UP000282386">
    <property type="component" value="Chromosome"/>
</dbReference>
<evidence type="ECO:0000313" key="7">
    <source>
        <dbReference type="Proteomes" id="UP000282386"/>
    </source>
</evidence>
<reference evidence="6 7" key="1">
    <citation type="submission" date="2018-12" db="EMBL/GenBank/DDBJ databases">
        <authorList>
            <consortium name="Pathogen Informatics"/>
        </authorList>
    </citation>
    <scope>NUCLEOTIDE SEQUENCE [LARGE SCALE GENOMIC DNA]</scope>
    <source>
        <strain evidence="6 7">NCTC10207</strain>
    </source>
</reference>
<dbReference type="GO" id="GO:0005524">
    <property type="term" value="F:ATP binding"/>
    <property type="evidence" value="ECO:0007669"/>
    <property type="project" value="UniProtKB-KW"/>
</dbReference>
<dbReference type="Gene3D" id="3.40.50.300">
    <property type="entry name" value="P-loop containing nucleotide triphosphate hydrolases"/>
    <property type="match status" value="1"/>
</dbReference>
<dbReference type="FunFam" id="3.40.50.300:FF:000032">
    <property type="entry name" value="Export ABC transporter ATP-binding protein"/>
    <property type="match status" value="1"/>
</dbReference>
<dbReference type="SMART" id="SM00382">
    <property type="entry name" value="AAA"/>
    <property type="match status" value="1"/>
</dbReference>
<dbReference type="GO" id="GO:0016887">
    <property type="term" value="F:ATP hydrolysis activity"/>
    <property type="evidence" value="ECO:0007669"/>
    <property type="project" value="InterPro"/>
</dbReference>
<evidence type="ECO:0000259" key="5">
    <source>
        <dbReference type="PROSITE" id="PS50893"/>
    </source>
</evidence>
<keyword evidence="6" id="KW-0378">Hydrolase</keyword>
<dbReference type="InterPro" id="IPR003439">
    <property type="entry name" value="ABC_transporter-like_ATP-bd"/>
</dbReference>
<organism evidence="6 7">
    <name type="scientific">Rothia aeria</name>
    <dbReference type="NCBI Taxonomy" id="172042"/>
    <lineage>
        <taxon>Bacteria</taxon>
        <taxon>Bacillati</taxon>
        <taxon>Actinomycetota</taxon>
        <taxon>Actinomycetes</taxon>
        <taxon>Micrococcales</taxon>
        <taxon>Micrococcaceae</taxon>
        <taxon>Rothia</taxon>
    </lineage>
</organism>
<comment type="similarity">
    <text evidence="1">Belongs to the ABC transporter superfamily.</text>
</comment>
<evidence type="ECO:0000256" key="1">
    <source>
        <dbReference type="ARBA" id="ARBA00005417"/>
    </source>
</evidence>
<dbReference type="GO" id="GO:0098796">
    <property type="term" value="C:membrane protein complex"/>
    <property type="evidence" value="ECO:0007669"/>
    <property type="project" value="UniProtKB-ARBA"/>
</dbReference>
<dbReference type="GO" id="GO:0022857">
    <property type="term" value="F:transmembrane transporter activity"/>
    <property type="evidence" value="ECO:0007669"/>
    <property type="project" value="UniProtKB-ARBA"/>
</dbReference>
<protein>
    <submittedName>
        <fullName evidence="6">Macrolide export ATP-binding/permease protein MacB</fullName>
        <ecNumber evidence="6">3.6.3.-</ecNumber>
    </submittedName>
</protein>
<dbReference type="InterPro" id="IPR017911">
    <property type="entry name" value="MacB-like_ATP-bd"/>
</dbReference>
<dbReference type="PROSITE" id="PS50893">
    <property type="entry name" value="ABC_TRANSPORTER_2"/>
    <property type="match status" value="1"/>
</dbReference>
<evidence type="ECO:0000256" key="4">
    <source>
        <dbReference type="ARBA" id="ARBA00022840"/>
    </source>
</evidence>
<dbReference type="CDD" id="cd03255">
    <property type="entry name" value="ABC_MJ0796_LolCDE_FtsE"/>
    <property type="match status" value="1"/>
</dbReference>
<dbReference type="InterPro" id="IPR027417">
    <property type="entry name" value="P-loop_NTPase"/>
</dbReference>
<evidence type="ECO:0000256" key="3">
    <source>
        <dbReference type="ARBA" id="ARBA00022741"/>
    </source>
</evidence>